<dbReference type="Proteomes" id="UP000050867">
    <property type="component" value="Unassembled WGS sequence"/>
</dbReference>
<dbReference type="PROSITE" id="PS50011">
    <property type="entry name" value="PROTEIN_KINASE_DOM"/>
    <property type="match status" value="1"/>
</dbReference>
<dbReference type="Gene3D" id="1.10.510.10">
    <property type="entry name" value="Transferase(Phosphotransferase) domain 1"/>
    <property type="match status" value="1"/>
</dbReference>
<dbReference type="eggNOG" id="COG0515">
    <property type="taxonomic scope" value="Bacteria"/>
</dbReference>
<evidence type="ECO:0000313" key="3">
    <source>
        <dbReference type="EMBL" id="KRV47282.1"/>
    </source>
</evidence>
<proteinExistence type="predicted"/>
<sequence length="759" mass="84684">MSGLRVVVRLVSGVHTVTAATMCEEELRSWPAEEWHRLFLELPWDAYTFLGEFELPWGTVIDDLRHWCGQFPDRPDSARRRYRSVFGNLGLLLLTLVSLRHSYERRYGLAGAADARPPHDCAVVCQPLMCEPAVREALVALYAPGTPLDAVGVAGHAADPLTQAEWNRMDVDSLRFHRHGTTSFILSGRSATTVHGRRRSLALKCITYPYLRVPAIVRNTRRYRETYSVPDTEARHLARVWASEARWIMMDLVPGETLAEYLQRQVRPHAPPGDIRVDLLALLGRELFDALADLEDAGLRHCDLSPSNIIVRSGPSGELSFVLVDLGVNYLYAHEVPGSDGPDAAYVAPEVRTDATQNDRADLYSAGRLLIAIAGVPDEPDSTVPDAFYAETPMLARFLEDLTGRDPDNRLVIFRPEGPRGRYRQLLHFLEEELQAVEAARAQRPATDKRWLATLLDLRTPLADAPGRQRRLWEVRRAQSLYADPERGMHVRWLLAWSRVSAYAWYVAAFLAMTWWLRDLDWNWGNHLTTALQRAAGSSDDELPVLDGVRADDYPIPDLRGNLPIRMVGLSFLLAGVRFYQNTIAGITTRTTGRGLGRLSLLASLAEFSMRGFSLVPAVLVLPPTLVQRDWWPICTAIGILCIFLCNFTCLRFAREAVRQARRRGLSTVPSGRIAGLEVFSNWAPTSGFYCISASTIGTLIYVGLVQDVYVYAAAVTAINIVLFYVIKCSGSSAADVRVALSRACLAAERVRRVPTTGP</sequence>
<dbReference type="AlphaFoldDB" id="A0A0T6LN34"/>
<feature type="transmembrane region" description="Helical" evidence="1">
    <location>
        <begin position="496"/>
        <end position="517"/>
    </location>
</feature>
<evidence type="ECO:0000259" key="2">
    <source>
        <dbReference type="PROSITE" id="PS50011"/>
    </source>
</evidence>
<gene>
    <name evidence="3" type="ORF">AQ490_07355</name>
</gene>
<keyword evidence="1" id="KW-0812">Transmembrane</keyword>
<feature type="transmembrane region" description="Helical" evidence="1">
    <location>
        <begin position="631"/>
        <end position="654"/>
    </location>
</feature>
<feature type="domain" description="Protein kinase" evidence="2">
    <location>
        <begin position="171"/>
        <end position="427"/>
    </location>
</feature>
<dbReference type="Pfam" id="PF00069">
    <property type="entry name" value="Pkinase"/>
    <property type="match status" value="1"/>
</dbReference>
<dbReference type="InterPro" id="IPR008266">
    <property type="entry name" value="Tyr_kinase_AS"/>
</dbReference>
<feature type="transmembrane region" description="Helical" evidence="1">
    <location>
        <begin position="601"/>
        <end position="625"/>
    </location>
</feature>
<dbReference type="InterPro" id="IPR000719">
    <property type="entry name" value="Prot_kinase_dom"/>
</dbReference>
<accession>A0A0T6LN34</accession>
<protein>
    <recommendedName>
        <fullName evidence="2">Protein kinase domain-containing protein</fullName>
    </recommendedName>
</protein>
<keyword evidence="1" id="KW-0472">Membrane</keyword>
<dbReference type="EMBL" id="LLZU01000037">
    <property type="protein sequence ID" value="KRV47282.1"/>
    <property type="molecule type" value="Genomic_DNA"/>
</dbReference>
<dbReference type="SUPFAM" id="SSF56112">
    <property type="entry name" value="Protein kinase-like (PK-like)"/>
    <property type="match status" value="1"/>
</dbReference>
<dbReference type="SMART" id="SM00220">
    <property type="entry name" value="S_TKc"/>
    <property type="match status" value="1"/>
</dbReference>
<dbReference type="GO" id="GO:0005524">
    <property type="term" value="F:ATP binding"/>
    <property type="evidence" value="ECO:0007669"/>
    <property type="project" value="InterPro"/>
</dbReference>
<evidence type="ECO:0000256" key="1">
    <source>
        <dbReference type="SAM" id="Phobius"/>
    </source>
</evidence>
<organism evidence="3 4">
    <name type="scientific">Wenjunlia vitaminophila</name>
    <name type="common">Streptomyces vitaminophilus</name>
    <dbReference type="NCBI Taxonomy" id="76728"/>
    <lineage>
        <taxon>Bacteria</taxon>
        <taxon>Bacillati</taxon>
        <taxon>Actinomycetota</taxon>
        <taxon>Actinomycetes</taxon>
        <taxon>Kitasatosporales</taxon>
        <taxon>Streptomycetaceae</taxon>
        <taxon>Wenjunlia</taxon>
    </lineage>
</organism>
<name>A0A0T6LN34_WENVI</name>
<dbReference type="RefSeq" id="WP_051087494.1">
    <property type="nucleotide sequence ID" value="NZ_LLZU01000037.1"/>
</dbReference>
<reference evidence="3 4" key="1">
    <citation type="submission" date="2015-10" db="EMBL/GenBank/DDBJ databases">
        <title>Draft genome sequence of pyrrolomycin-producing Streptomyces vitaminophilus.</title>
        <authorList>
            <person name="Graham D.E."/>
            <person name="Mahan K.M."/>
            <person name="Klingeman D.M."/>
            <person name="Hettich R.L."/>
            <person name="Parry R.J."/>
        </authorList>
    </citation>
    <scope>NUCLEOTIDE SEQUENCE [LARGE SCALE GENOMIC DNA]</scope>
    <source>
        <strain evidence="3 4">ATCC 31673</strain>
    </source>
</reference>
<evidence type="ECO:0000313" key="4">
    <source>
        <dbReference type="Proteomes" id="UP000050867"/>
    </source>
</evidence>
<dbReference type="OrthoDB" id="5166861at2"/>
<feature type="transmembrane region" description="Helical" evidence="1">
    <location>
        <begin position="709"/>
        <end position="727"/>
    </location>
</feature>
<keyword evidence="1" id="KW-1133">Transmembrane helix</keyword>
<dbReference type="STRING" id="76728.AQ490_07355"/>
<dbReference type="InterPro" id="IPR011009">
    <property type="entry name" value="Kinase-like_dom_sf"/>
</dbReference>
<dbReference type="PROSITE" id="PS00109">
    <property type="entry name" value="PROTEIN_KINASE_TYR"/>
    <property type="match status" value="1"/>
</dbReference>
<dbReference type="GO" id="GO:0004672">
    <property type="term" value="F:protein kinase activity"/>
    <property type="evidence" value="ECO:0007669"/>
    <property type="project" value="InterPro"/>
</dbReference>
<feature type="transmembrane region" description="Helical" evidence="1">
    <location>
        <begin position="683"/>
        <end position="703"/>
    </location>
</feature>
<keyword evidence="4" id="KW-1185">Reference proteome</keyword>
<comment type="caution">
    <text evidence="3">The sequence shown here is derived from an EMBL/GenBank/DDBJ whole genome shotgun (WGS) entry which is preliminary data.</text>
</comment>